<dbReference type="Proteomes" id="UP000664628">
    <property type="component" value="Unassembled WGS sequence"/>
</dbReference>
<evidence type="ECO:0008006" key="3">
    <source>
        <dbReference type="Google" id="ProtNLM"/>
    </source>
</evidence>
<accession>A0ABS3JLM6</accession>
<sequence length="153" mass="16477">MKTSSILRYWIAGWLALLLIASQLSCGKKTAVAPSTDQLKKVWSAQSVKENSATVYTKGGAANSRNYTAFRLDLSNPPAVSFSDWDGVTATGQYEVTGGTRLVLKNLTLPPSSTNGTIEFTINSVNDTQLDLTRITVSPKTGNSTNQYVLTNP</sequence>
<proteinExistence type="predicted"/>
<name>A0ABS3JLM6_9BACT</name>
<organism evidence="1 2">
    <name type="scientific">Fibrella forsythiae</name>
    <dbReference type="NCBI Taxonomy" id="2817061"/>
    <lineage>
        <taxon>Bacteria</taxon>
        <taxon>Pseudomonadati</taxon>
        <taxon>Bacteroidota</taxon>
        <taxon>Cytophagia</taxon>
        <taxon>Cytophagales</taxon>
        <taxon>Spirosomataceae</taxon>
        <taxon>Fibrella</taxon>
    </lineage>
</organism>
<evidence type="ECO:0000313" key="1">
    <source>
        <dbReference type="EMBL" id="MBO0950907.1"/>
    </source>
</evidence>
<reference evidence="1 2" key="1">
    <citation type="submission" date="2021-03" db="EMBL/GenBank/DDBJ databases">
        <title>Fibrella sp. HMF5405 genome sequencing and assembly.</title>
        <authorList>
            <person name="Kang H."/>
            <person name="Kim H."/>
            <person name="Bae S."/>
            <person name="Joh K."/>
        </authorList>
    </citation>
    <scope>NUCLEOTIDE SEQUENCE [LARGE SCALE GENOMIC DNA]</scope>
    <source>
        <strain evidence="1 2">HMF5405</strain>
    </source>
</reference>
<dbReference type="RefSeq" id="WP_207330849.1">
    <property type="nucleotide sequence ID" value="NZ_JAFMYW010000006.1"/>
</dbReference>
<keyword evidence="2" id="KW-1185">Reference proteome</keyword>
<dbReference type="EMBL" id="JAFMYW010000006">
    <property type="protein sequence ID" value="MBO0950907.1"/>
    <property type="molecule type" value="Genomic_DNA"/>
</dbReference>
<gene>
    <name evidence="1" type="ORF">J2I46_20110</name>
</gene>
<protein>
    <recommendedName>
        <fullName evidence="3">Lipocalin-like domain-containing protein</fullName>
    </recommendedName>
</protein>
<comment type="caution">
    <text evidence="1">The sequence shown here is derived from an EMBL/GenBank/DDBJ whole genome shotgun (WGS) entry which is preliminary data.</text>
</comment>
<evidence type="ECO:0000313" key="2">
    <source>
        <dbReference type="Proteomes" id="UP000664628"/>
    </source>
</evidence>